<evidence type="ECO:0000313" key="1">
    <source>
        <dbReference type="EMBL" id="SFF21429.1"/>
    </source>
</evidence>
<dbReference type="EMBL" id="FONW01000003">
    <property type="protein sequence ID" value="SFF21429.1"/>
    <property type="molecule type" value="Genomic_DNA"/>
</dbReference>
<keyword evidence="2" id="KW-1185">Reference proteome</keyword>
<name>A0A1I2GWH9_9BACT</name>
<dbReference type="Proteomes" id="UP000198964">
    <property type="component" value="Unassembled WGS sequence"/>
</dbReference>
<gene>
    <name evidence="1" type="ORF">SAMN05216283_103143</name>
</gene>
<reference evidence="1 2" key="1">
    <citation type="submission" date="2016-10" db="EMBL/GenBank/DDBJ databases">
        <authorList>
            <person name="de Groot N.N."/>
        </authorList>
    </citation>
    <scope>NUCLEOTIDE SEQUENCE [LARGE SCALE GENOMIC DNA]</scope>
    <source>
        <strain evidence="1 2">CGMCC 1.9156</strain>
    </source>
</reference>
<protein>
    <submittedName>
        <fullName evidence="1">Uncharacterized protein</fullName>
    </submittedName>
</protein>
<sequence length="283" mass="31909">MQRFVFTGRSGVKCKQLKLDWIMKMTRVLGGLLLLACVFVACQKENEVTEPVTENGATASMKLYKSAQVNAPEEQQDFKIVEAGIYENWLYLNLEYTGGEKQHQFDVVWDGNYQTDGDKKIIPLTVAHLTTGDLGTEARNDSLTANLKNISISDEDLKNPNLWFKVINATDKSNSFTIQAYRPADETTPPTSEPETPVVYTATVRVIESECEEAGIWGNQWLKSSADDYFVVVAKDQKVSYKPNIDDLLEITYEGHFLDSTKICKPFYDLNAIPVKLLEVTKK</sequence>
<accession>A0A1I2GWH9</accession>
<proteinExistence type="predicted"/>
<evidence type="ECO:0000313" key="2">
    <source>
        <dbReference type="Proteomes" id="UP000198964"/>
    </source>
</evidence>
<organism evidence="1 2">
    <name type="scientific">Sunxiuqinia elliptica</name>
    <dbReference type="NCBI Taxonomy" id="655355"/>
    <lineage>
        <taxon>Bacteria</taxon>
        <taxon>Pseudomonadati</taxon>
        <taxon>Bacteroidota</taxon>
        <taxon>Bacteroidia</taxon>
        <taxon>Marinilabiliales</taxon>
        <taxon>Prolixibacteraceae</taxon>
        <taxon>Sunxiuqinia</taxon>
    </lineage>
</organism>
<dbReference type="AlphaFoldDB" id="A0A1I2GWH9"/>